<organism evidence="8 9">
    <name type="scientific">Brevibacterium antiquum</name>
    <dbReference type="NCBI Taxonomy" id="234835"/>
    <lineage>
        <taxon>Bacteria</taxon>
        <taxon>Bacillati</taxon>
        <taxon>Actinomycetota</taxon>
        <taxon>Actinomycetes</taxon>
        <taxon>Micrococcales</taxon>
        <taxon>Brevibacteriaceae</taxon>
        <taxon>Brevibacterium</taxon>
    </lineage>
</organism>
<comment type="subcellular location">
    <subcellularLocation>
        <location evidence="1">Cell membrane</location>
        <topology evidence="1">Multi-pass membrane protein</topology>
    </subcellularLocation>
</comment>
<dbReference type="AlphaFoldDB" id="A0A2H1K870"/>
<evidence type="ECO:0000256" key="3">
    <source>
        <dbReference type="ARBA" id="ARBA00022692"/>
    </source>
</evidence>
<feature type="transmembrane region" description="Helical" evidence="6">
    <location>
        <begin position="44"/>
        <end position="64"/>
    </location>
</feature>
<feature type="domain" description="Cardiolipin synthase N-terminal" evidence="7">
    <location>
        <begin position="25"/>
        <end position="66"/>
    </location>
</feature>
<reference evidence="9" key="1">
    <citation type="submission" date="2017-03" db="EMBL/GenBank/DDBJ databases">
        <authorList>
            <person name="Monnet C."/>
        </authorList>
    </citation>
    <scope>NUCLEOTIDE SEQUENCE [LARGE SCALE GENOMIC DNA]</scope>
    <source>
        <strain evidence="9">P10</strain>
    </source>
</reference>
<dbReference type="GO" id="GO:0005886">
    <property type="term" value="C:plasma membrane"/>
    <property type="evidence" value="ECO:0007669"/>
    <property type="project" value="UniProtKB-SubCell"/>
</dbReference>
<keyword evidence="4 6" id="KW-1133">Transmembrane helix</keyword>
<evidence type="ECO:0000256" key="2">
    <source>
        <dbReference type="ARBA" id="ARBA00022475"/>
    </source>
</evidence>
<evidence type="ECO:0000256" key="6">
    <source>
        <dbReference type="SAM" id="Phobius"/>
    </source>
</evidence>
<evidence type="ECO:0000313" key="9">
    <source>
        <dbReference type="Proteomes" id="UP000234342"/>
    </source>
</evidence>
<accession>A0A2H1K870</accession>
<protein>
    <submittedName>
        <fullName evidence="8">Phospholipase_D-nuclease N-terminal</fullName>
    </submittedName>
</protein>
<dbReference type="InterPro" id="IPR027379">
    <property type="entry name" value="CLS_N"/>
</dbReference>
<keyword evidence="2" id="KW-1003">Cell membrane</keyword>
<evidence type="ECO:0000313" key="8">
    <source>
        <dbReference type="EMBL" id="SMX95839.1"/>
    </source>
</evidence>
<dbReference type="RefSeq" id="WP_101644106.1">
    <property type="nucleotide sequence ID" value="NZ_FXZE01000014.1"/>
</dbReference>
<dbReference type="EMBL" id="FXZE01000014">
    <property type="protein sequence ID" value="SMX95839.1"/>
    <property type="molecule type" value="Genomic_DNA"/>
</dbReference>
<evidence type="ECO:0000256" key="1">
    <source>
        <dbReference type="ARBA" id="ARBA00004651"/>
    </source>
</evidence>
<evidence type="ECO:0000256" key="5">
    <source>
        <dbReference type="ARBA" id="ARBA00023136"/>
    </source>
</evidence>
<keyword evidence="9" id="KW-1185">Reference proteome</keyword>
<proteinExistence type="predicted"/>
<name>A0A2H1K870_9MICO</name>
<dbReference type="Pfam" id="PF13396">
    <property type="entry name" value="PLDc_N"/>
    <property type="match status" value="1"/>
</dbReference>
<evidence type="ECO:0000259" key="7">
    <source>
        <dbReference type="Pfam" id="PF13396"/>
    </source>
</evidence>
<feature type="transmembrane region" description="Helical" evidence="6">
    <location>
        <begin position="12"/>
        <end position="32"/>
    </location>
</feature>
<gene>
    <name evidence="8" type="ORF">BANT10_02792</name>
</gene>
<keyword evidence="3 6" id="KW-0812">Transmembrane</keyword>
<sequence length="80" mass="9099">MSENPLLPAWYDVTWTAFVLVFIGLAVWSLVSLARSKVDAPTKLAWAVFIIVAPILGSLVWLVYRRNRLAELKRSEELAR</sequence>
<evidence type="ECO:0000256" key="4">
    <source>
        <dbReference type="ARBA" id="ARBA00022989"/>
    </source>
</evidence>
<dbReference type="Proteomes" id="UP000234342">
    <property type="component" value="Unassembled WGS sequence"/>
</dbReference>
<keyword evidence="5 6" id="KW-0472">Membrane</keyword>